<sequence>METAIRVDVRGPSFGAPRPELYRAALETAQFADERADDVIMLAHDMRAGRHARSGEGQLT</sequence>
<gene>
    <name evidence="1" type="ORF">FRACA_1120023</name>
</gene>
<protein>
    <submittedName>
        <fullName evidence="1">Uncharacterized protein</fullName>
    </submittedName>
</protein>
<evidence type="ECO:0000313" key="2">
    <source>
        <dbReference type="Proteomes" id="UP000234331"/>
    </source>
</evidence>
<dbReference type="EMBL" id="FZMO01000016">
    <property type="protein sequence ID" value="SNQ45805.1"/>
    <property type="molecule type" value="Genomic_DNA"/>
</dbReference>
<accession>A0A2I2KJH2</accession>
<keyword evidence="2" id="KW-1185">Reference proteome</keyword>
<dbReference type="OrthoDB" id="3209103at2"/>
<proteinExistence type="predicted"/>
<dbReference type="Proteomes" id="UP000234331">
    <property type="component" value="Unassembled WGS sequence"/>
</dbReference>
<dbReference type="RefSeq" id="WP_101829930.1">
    <property type="nucleotide sequence ID" value="NZ_FZMO01000016.1"/>
</dbReference>
<name>A0A2I2KJH2_9ACTN</name>
<evidence type="ECO:0000313" key="1">
    <source>
        <dbReference type="EMBL" id="SNQ45805.1"/>
    </source>
</evidence>
<reference evidence="1 2" key="1">
    <citation type="submission" date="2017-06" db="EMBL/GenBank/DDBJ databases">
        <authorList>
            <person name="Kim H.J."/>
            <person name="Triplett B.A."/>
        </authorList>
    </citation>
    <scope>NUCLEOTIDE SEQUENCE [LARGE SCALE GENOMIC DNA]</scope>
    <source>
        <strain evidence="1">FRACA_ARgP5</strain>
    </source>
</reference>
<dbReference type="AlphaFoldDB" id="A0A2I2KJH2"/>
<organism evidence="1 2">
    <name type="scientific">Frankia canadensis</name>
    <dbReference type="NCBI Taxonomy" id="1836972"/>
    <lineage>
        <taxon>Bacteria</taxon>
        <taxon>Bacillati</taxon>
        <taxon>Actinomycetota</taxon>
        <taxon>Actinomycetes</taxon>
        <taxon>Frankiales</taxon>
        <taxon>Frankiaceae</taxon>
        <taxon>Frankia</taxon>
    </lineage>
</organism>